<dbReference type="Proteomes" id="UP000015105">
    <property type="component" value="Chromosome 2D"/>
</dbReference>
<feature type="compositionally biased region" description="Pro residues" evidence="1">
    <location>
        <begin position="30"/>
        <end position="48"/>
    </location>
</feature>
<dbReference type="EnsemblPlants" id="AET2Gv20151900.3">
    <property type="protein sequence ID" value="AET2Gv20151900.3"/>
    <property type="gene ID" value="AET2Gv20151900"/>
</dbReference>
<feature type="compositionally biased region" description="Polar residues" evidence="1">
    <location>
        <begin position="110"/>
        <end position="120"/>
    </location>
</feature>
<keyword evidence="3" id="KW-1185">Reference proteome</keyword>
<accession>A0A453AJ07</accession>
<reference evidence="2" key="5">
    <citation type="journal article" date="2021" name="G3 (Bethesda)">
        <title>Aegilops tauschii genome assembly Aet v5.0 features greater sequence contiguity and improved annotation.</title>
        <authorList>
            <person name="Wang L."/>
            <person name="Zhu T."/>
            <person name="Rodriguez J.C."/>
            <person name="Deal K.R."/>
            <person name="Dubcovsky J."/>
            <person name="McGuire P.E."/>
            <person name="Lux T."/>
            <person name="Spannagl M."/>
            <person name="Mayer K.F.X."/>
            <person name="Baldrich P."/>
            <person name="Meyers B.C."/>
            <person name="Huo N."/>
            <person name="Gu Y.Q."/>
            <person name="Zhou H."/>
            <person name="Devos K.M."/>
            <person name="Bennetzen J.L."/>
            <person name="Unver T."/>
            <person name="Budak H."/>
            <person name="Gulick P.J."/>
            <person name="Galiba G."/>
            <person name="Kalapos B."/>
            <person name="Nelson D.R."/>
            <person name="Li P."/>
            <person name="You F.M."/>
            <person name="Luo M.C."/>
            <person name="Dvorak J."/>
        </authorList>
    </citation>
    <scope>NUCLEOTIDE SEQUENCE [LARGE SCALE GENOMIC DNA]</scope>
    <source>
        <strain evidence="2">cv. AL8/78</strain>
    </source>
</reference>
<protein>
    <submittedName>
        <fullName evidence="2">Uncharacterized protein</fullName>
    </submittedName>
</protein>
<organism evidence="2 3">
    <name type="scientific">Aegilops tauschii subsp. strangulata</name>
    <name type="common">Goatgrass</name>
    <dbReference type="NCBI Taxonomy" id="200361"/>
    <lineage>
        <taxon>Eukaryota</taxon>
        <taxon>Viridiplantae</taxon>
        <taxon>Streptophyta</taxon>
        <taxon>Embryophyta</taxon>
        <taxon>Tracheophyta</taxon>
        <taxon>Spermatophyta</taxon>
        <taxon>Magnoliopsida</taxon>
        <taxon>Liliopsida</taxon>
        <taxon>Poales</taxon>
        <taxon>Poaceae</taxon>
        <taxon>BOP clade</taxon>
        <taxon>Pooideae</taxon>
        <taxon>Triticodae</taxon>
        <taxon>Triticeae</taxon>
        <taxon>Triticinae</taxon>
        <taxon>Aegilops</taxon>
    </lineage>
</organism>
<proteinExistence type="predicted"/>
<evidence type="ECO:0000256" key="1">
    <source>
        <dbReference type="SAM" id="MobiDB-lite"/>
    </source>
</evidence>
<evidence type="ECO:0000313" key="3">
    <source>
        <dbReference type="Proteomes" id="UP000015105"/>
    </source>
</evidence>
<name>A0A453AJ07_AEGTS</name>
<feature type="region of interest" description="Disordered" evidence="1">
    <location>
        <begin position="1"/>
        <end position="68"/>
    </location>
</feature>
<reference evidence="3" key="2">
    <citation type="journal article" date="2017" name="Nat. Plants">
        <title>The Aegilops tauschii genome reveals multiple impacts of transposons.</title>
        <authorList>
            <person name="Zhao G."/>
            <person name="Zou C."/>
            <person name="Li K."/>
            <person name="Wang K."/>
            <person name="Li T."/>
            <person name="Gao L."/>
            <person name="Zhang X."/>
            <person name="Wang H."/>
            <person name="Yang Z."/>
            <person name="Liu X."/>
            <person name="Jiang W."/>
            <person name="Mao L."/>
            <person name="Kong X."/>
            <person name="Jiao Y."/>
            <person name="Jia J."/>
        </authorList>
    </citation>
    <scope>NUCLEOTIDE SEQUENCE [LARGE SCALE GENOMIC DNA]</scope>
    <source>
        <strain evidence="3">cv. AL8/78</strain>
    </source>
</reference>
<sequence length="202" mass="21120">HPHHSTHAPDLPPRMSASDGLQPAAMAEPPAAPPQPLPPLPQPPPMPQIPVAAAPQSFSPTSSSAFSRRRLMAEPPPALPLPLSHGPVSAALLALSSTASSTPPTHGLATPTTRSAQVAQNPRIGDSGEVESRVVAPTAEALPKINSTVGALVGAPLPQISMACEVLFVLEDDPVLYLHSRGEGLLQWNQNQWGFYIHLTDS</sequence>
<feature type="region of interest" description="Disordered" evidence="1">
    <location>
        <begin position="97"/>
        <end position="130"/>
    </location>
</feature>
<reference evidence="2" key="4">
    <citation type="submission" date="2019-03" db="UniProtKB">
        <authorList>
            <consortium name="EnsemblPlants"/>
        </authorList>
    </citation>
    <scope>IDENTIFICATION</scope>
</reference>
<reference evidence="3" key="1">
    <citation type="journal article" date="2014" name="Science">
        <title>Ancient hybridizations among the ancestral genomes of bread wheat.</title>
        <authorList>
            <consortium name="International Wheat Genome Sequencing Consortium,"/>
            <person name="Marcussen T."/>
            <person name="Sandve S.R."/>
            <person name="Heier L."/>
            <person name="Spannagl M."/>
            <person name="Pfeifer M."/>
            <person name="Jakobsen K.S."/>
            <person name="Wulff B.B."/>
            <person name="Steuernagel B."/>
            <person name="Mayer K.F."/>
            <person name="Olsen O.A."/>
        </authorList>
    </citation>
    <scope>NUCLEOTIDE SEQUENCE [LARGE SCALE GENOMIC DNA]</scope>
    <source>
        <strain evidence="3">cv. AL8/78</strain>
    </source>
</reference>
<reference evidence="2" key="3">
    <citation type="journal article" date="2017" name="Nature">
        <title>Genome sequence of the progenitor of the wheat D genome Aegilops tauschii.</title>
        <authorList>
            <person name="Luo M.C."/>
            <person name="Gu Y.Q."/>
            <person name="Puiu D."/>
            <person name="Wang H."/>
            <person name="Twardziok S.O."/>
            <person name="Deal K.R."/>
            <person name="Huo N."/>
            <person name="Zhu T."/>
            <person name="Wang L."/>
            <person name="Wang Y."/>
            <person name="McGuire P.E."/>
            <person name="Liu S."/>
            <person name="Long H."/>
            <person name="Ramasamy R.K."/>
            <person name="Rodriguez J.C."/>
            <person name="Van S.L."/>
            <person name="Yuan L."/>
            <person name="Wang Z."/>
            <person name="Xia Z."/>
            <person name="Xiao L."/>
            <person name="Anderson O.D."/>
            <person name="Ouyang S."/>
            <person name="Liang Y."/>
            <person name="Zimin A.V."/>
            <person name="Pertea G."/>
            <person name="Qi P."/>
            <person name="Bennetzen J.L."/>
            <person name="Dai X."/>
            <person name="Dawson M.W."/>
            <person name="Muller H.G."/>
            <person name="Kugler K."/>
            <person name="Rivarola-Duarte L."/>
            <person name="Spannagl M."/>
            <person name="Mayer K.F.X."/>
            <person name="Lu F.H."/>
            <person name="Bevan M.W."/>
            <person name="Leroy P."/>
            <person name="Li P."/>
            <person name="You F.M."/>
            <person name="Sun Q."/>
            <person name="Liu Z."/>
            <person name="Lyons E."/>
            <person name="Wicker T."/>
            <person name="Salzberg S.L."/>
            <person name="Devos K.M."/>
            <person name="Dvorak J."/>
        </authorList>
    </citation>
    <scope>NUCLEOTIDE SEQUENCE [LARGE SCALE GENOMIC DNA]</scope>
    <source>
        <strain evidence="2">cv. AL8/78</strain>
    </source>
</reference>
<dbReference type="AlphaFoldDB" id="A0A453AJ07"/>
<evidence type="ECO:0000313" key="2">
    <source>
        <dbReference type="EnsemblPlants" id="AET2Gv20151900.3"/>
    </source>
</evidence>
<dbReference type="Gramene" id="AET2Gv20151900.3">
    <property type="protein sequence ID" value="AET2Gv20151900.3"/>
    <property type="gene ID" value="AET2Gv20151900"/>
</dbReference>
<feature type="compositionally biased region" description="Low complexity" evidence="1">
    <location>
        <begin position="49"/>
        <end position="66"/>
    </location>
</feature>